<evidence type="ECO:0000313" key="1">
    <source>
        <dbReference type="EMBL" id="CAD5126408.1"/>
    </source>
</evidence>
<dbReference type="Proteomes" id="UP000549394">
    <property type="component" value="Unassembled WGS sequence"/>
</dbReference>
<dbReference type="PANTHER" id="PTHR33594:SF1">
    <property type="entry name" value="HD_PDEASE DOMAIN-CONTAINING PROTEIN"/>
    <property type="match status" value="1"/>
</dbReference>
<dbReference type="OrthoDB" id="10044528at2759"/>
<dbReference type="EMBL" id="CAJFCJ010000046">
    <property type="protein sequence ID" value="CAD5126408.1"/>
    <property type="molecule type" value="Genomic_DNA"/>
</dbReference>
<accession>A0A7I8WDY0</accession>
<proteinExistence type="predicted"/>
<comment type="caution">
    <text evidence="1">The sequence shown here is derived from an EMBL/GenBank/DDBJ whole genome shotgun (WGS) entry which is preliminary data.</text>
</comment>
<reference evidence="1 2" key="1">
    <citation type="submission" date="2020-08" db="EMBL/GenBank/DDBJ databases">
        <authorList>
            <person name="Hejnol A."/>
        </authorList>
    </citation>
    <scope>NUCLEOTIDE SEQUENCE [LARGE SCALE GENOMIC DNA]</scope>
</reference>
<dbReference type="AlphaFoldDB" id="A0A7I8WDY0"/>
<evidence type="ECO:0000313" key="2">
    <source>
        <dbReference type="Proteomes" id="UP000549394"/>
    </source>
</evidence>
<dbReference type="Gene3D" id="1.10.3210.50">
    <property type="match status" value="1"/>
</dbReference>
<gene>
    <name evidence="1" type="ORF">DGYR_LOCUS13653</name>
</gene>
<dbReference type="PANTHER" id="PTHR33594">
    <property type="entry name" value="SUPERFAMILY HYDROLASE, PUTATIVE (AFU_ORTHOLOGUE AFUA_1G03035)-RELATED"/>
    <property type="match status" value="1"/>
</dbReference>
<dbReference type="SUPFAM" id="SSF109604">
    <property type="entry name" value="HD-domain/PDEase-like"/>
    <property type="match status" value="1"/>
</dbReference>
<organism evidence="1 2">
    <name type="scientific">Dimorphilus gyrociliatus</name>
    <dbReference type="NCBI Taxonomy" id="2664684"/>
    <lineage>
        <taxon>Eukaryota</taxon>
        <taxon>Metazoa</taxon>
        <taxon>Spiralia</taxon>
        <taxon>Lophotrochozoa</taxon>
        <taxon>Annelida</taxon>
        <taxon>Polychaeta</taxon>
        <taxon>Polychaeta incertae sedis</taxon>
        <taxon>Dinophilidae</taxon>
        <taxon>Dimorphilus</taxon>
    </lineage>
</organism>
<sequence length="149" mass="17231">MGKDSISYEIMEQDFIIMEKLDMAIILGCDSLRKGGLNQNDTDNPSLECQIVQDADRLDAIGAIGIARTFAYGGHHNRLIYHPDIQPVQYTTVESYKRNNAPSINHFYEKLLLLKDRMNTKPGKDIAQDRHQYMLQFLQQFHDEWNGKK</sequence>
<name>A0A7I8WDY0_9ANNE</name>
<protein>
    <submittedName>
        <fullName evidence="1">DgyrCDS14544</fullName>
    </submittedName>
</protein>
<keyword evidence="2" id="KW-1185">Reference proteome</keyword>